<name>A0ACB8T059_9AGAM</name>
<reference evidence="1" key="1">
    <citation type="submission" date="2021-03" db="EMBL/GenBank/DDBJ databases">
        <authorList>
            <consortium name="DOE Joint Genome Institute"/>
            <person name="Ahrendt S."/>
            <person name="Looney B.P."/>
            <person name="Miyauchi S."/>
            <person name="Morin E."/>
            <person name="Drula E."/>
            <person name="Courty P.E."/>
            <person name="Chicoki N."/>
            <person name="Fauchery L."/>
            <person name="Kohler A."/>
            <person name="Kuo A."/>
            <person name="Labutti K."/>
            <person name="Pangilinan J."/>
            <person name="Lipzen A."/>
            <person name="Riley R."/>
            <person name="Andreopoulos W."/>
            <person name="He G."/>
            <person name="Johnson J."/>
            <person name="Barry K.W."/>
            <person name="Grigoriev I.V."/>
            <person name="Nagy L."/>
            <person name="Hibbett D."/>
            <person name="Henrissat B."/>
            <person name="Matheny P.B."/>
            <person name="Labbe J."/>
            <person name="Martin F."/>
        </authorList>
    </citation>
    <scope>NUCLEOTIDE SEQUENCE</scope>
    <source>
        <strain evidence="1">HHB10654</strain>
    </source>
</reference>
<organism evidence="1 2">
    <name type="scientific">Artomyces pyxidatus</name>
    <dbReference type="NCBI Taxonomy" id="48021"/>
    <lineage>
        <taxon>Eukaryota</taxon>
        <taxon>Fungi</taxon>
        <taxon>Dikarya</taxon>
        <taxon>Basidiomycota</taxon>
        <taxon>Agaricomycotina</taxon>
        <taxon>Agaricomycetes</taxon>
        <taxon>Russulales</taxon>
        <taxon>Auriscalpiaceae</taxon>
        <taxon>Artomyces</taxon>
    </lineage>
</organism>
<reference evidence="1" key="2">
    <citation type="journal article" date="2022" name="New Phytol.">
        <title>Evolutionary transition to the ectomycorrhizal habit in the genomes of a hyperdiverse lineage of mushroom-forming fungi.</title>
        <authorList>
            <person name="Looney B."/>
            <person name="Miyauchi S."/>
            <person name="Morin E."/>
            <person name="Drula E."/>
            <person name="Courty P.E."/>
            <person name="Kohler A."/>
            <person name="Kuo A."/>
            <person name="LaButti K."/>
            <person name="Pangilinan J."/>
            <person name="Lipzen A."/>
            <person name="Riley R."/>
            <person name="Andreopoulos W."/>
            <person name="He G."/>
            <person name="Johnson J."/>
            <person name="Nolan M."/>
            <person name="Tritt A."/>
            <person name="Barry K.W."/>
            <person name="Grigoriev I.V."/>
            <person name="Nagy L.G."/>
            <person name="Hibbett D."/>
            <person name="Henrissat B."/>
            <person name="Matheny P.B."/>
            <person name="Labbe J."/>
            <person name="Martin F.M."/>
        </authorList>
    </citation>
    <scope>NUCLEOTIDE SEQUENCE</scope>
    <source>
        <strain evidence="1">HHB10654</strain>
    </source>
</reference>
<dbReference type="Proteomes" id="UP000814140">
    <property type="component" value="Unassembled WGS sequence"/>
</dbReference>
<keyword evidence="2" id="KW-1185">Reference proteome</keyword>
<accession>A0ACB8T059</accession>
<dbReference type="EMBL" id="MU277210">
    <property type="protein sequence ID" value="KAI0061878.1"/>
    <property type="molecule type" value="Genomic_DNA"/>
</dbReference>
<gene>
    <name evidence="1" type="ORF">BV25DRAFT_1886119</name>
</gene>
<comment type="caution">
    <text evidence="1">The sequence shown here is derived from an EMBL/GenBank/DDBJ whole genome shotgun (WGS) entry which is preliminary data.</text>
</comment>
<protein>
    <submittedName>
        <fullName evidence="1">Arabinofuranosidase</fullName>
    </submittedName>
</protein>
<evidence type="ECO:0000313" key="2">
    <source>
        <dbReference type="Proteomes" id="UP000814140"/>
    </source>
</evidence>
<evidence type="ECO:0000313" key="1">
    <source>
        <dbReference type="EMBL" id="KAI0061878.1"/>
    </source>
</evidence>
<proteinExistence type="predicted"/>
<sequence>MVSFTLGLLVALLAAPLTAGARIPQKKYTNPVIPGFSPDPSCTRVNGTFLCVNSSFNAFPGVPVYTSRDLQHFRQIGNVISRAEQMPGLATTNGPTSGIWAATIRQQAGTFYVTTTLVYDNKAQNDLTRWENFIFTTSNPFAADAWSDPIPFYFPGYDTSLFWDDDGKVWVQGSHAWQIYPQIQQYQIDLTTGESLSGEPQMMWNGTGGLAPEGPHVYKKNGWYYLLIAEGGTGLNHMATMARAPAITGPYEPYEHNPVLTNANTTLYLQTVGHTDIFTDLAGNHWAVALATRNGTYNFPMGRETVLVPVDWSGDWPIFNGAQPGHAYVEMSGPLPADESAVASESLAWELTHGVLAGADEHQTFAPGWSFPLHYLFLRLPVMSNYAVSPEGHPNTLALRGTALNLNGTNGRTGIPTFVGRRQTQVQFDAGVDLEFAPSQDGEEAGLTVFLTQSQHFDLSVVALSGASARAQGYPSAQGNSIQTYLRLRTVTSFSTLQGAHDVYSSPSILPLSGAGTQKIKLRVQAVNDSTYVFSYATQSSSRWNQVGSGNATEVSGGFVGTIVGMFATGNGVDSSTDAYFSDFFYTGAR</sequence>